<accession>A0ABU3Z6D6</accession>
<evidence type="ECO:0000256" key="2">
    <source>
        <dbReference type="ARBA" id="ARBA00009077"/>
    </source>
</evidence>
<dbReference type="RefSeq" id="WP_295193774.1">
    <property type="nucleotide sequence ID" value="NZ_JAWJZA010000010.1"/>
</dbReference>
<comment type="similarity">
    <text evidence="2 4">Belongs to the trans-sulfuration enzymes family.</text>
</comment>
<dbReference type="EMBL" id="JAWJZB010000001">
    <property type="protein sequence ID" value="MDV5087470.1"/>
    <property type="molecule type" value="Genomic_DNA"/>
</dbReference>
<evidence type="ECO:0000256" key="4">
    <source>
        <dbReference type="RuleBase" id="RU362118"/>
    </source>
</evidence>
<keyword evidence="3 4" id="KW-0663">Pyridoxal phosphate</keyword>
<evidence type="ECO:0000313" key="5">
    <source>
        <dbReference type="EMBL" id="MDV5087470.1"/>
    </source>
</evidence>
<dbReference type="GO" id="GO:0008483">
    <property type="term" value="F:transaminase activity"/>
    <property type="evidence" value="ECO:0007669"/>
    <property type="project" value="UniProtKB-KW"/>
</dbReference>
<proteinExistence type="inferred from homology"/>
<evidence type="ECO:0000256" key="1">
    <source>
        <dbReference type="ARBA" id="ARBA00001933"/>
    </source>
</evidence>
<dbReference type="Gene3D" id="3.40.640.10">
    <property type="entry name" value="Type I PLP-dependent aspartate aminotransferase-like (Major domain)"/>
    <property type="match status" value="1"/>
</dbReference>
<gene>
    <name evidence="5" type="ORF">RVY80_01190</name>
</gene>
<evidence type="ECO:0000313" key="6">
    <source>
        <dbReference type="Proteomes" id="UP001272515"/>
    </source>
</evidence>
<dbReference type="Gene3D" id="3.90.1150.10">
    <property type="entry name" value="Aspartate Aminotransferase, domain 1"/>
    <property type="match status" value="1"/>
</dbReference>
<protein>
    <submittedName>
        <fullName evidence="5">PLP-dependent aspartate aminotransferase family protein</fullName>
    </submittedName>
</protein>
<keyword evidence="5" id="KW-0808">Transferase</keyword>
<reference evidence="5 6" key="1">
    <citation type="submission" date="2023-10" db="EMBL/GenBank/DDBJ databases">
        <title>Veillonella sp. nov., isolated from a pig farm feces dump.</title>
        <authorList>
            <person name="Chang Y.-H."/>
        </authorList>
    </citation>
    <scope>NUCLEOTIDE SEQUENCE [LARGE SCALE GENOMIC DNA]</scope>
    <source>
        <strain evidence="5 6">YH-vei2233</strain>
    </source>
</reference>
<dbReference type="PANTHER" id="PTHR11808">
    <property type="entry name" value="TRANS-SULFURATION ENZYME FAMILY MEMBER"/>
    <property type="match status" value="1"/>
</dbReference>
<dbReference type="PANTHER" id="PTHR11808:SF90">
    <property type="entry name" value="CYSTATHIONINE GAMMA-SYNTHASE"/>
    <property type="match status" value="1"/>
</dbReference>
<evidence type="ECO:0000256" key="3">
    <source>
        <dbReference type="ARBA" id="ARBA00022898"/>
    </source>
</evidence>
<dbReference type="Proteomes" id="UP001272515">
    <property type="component" value="Unassembled WGS sequence"/>
</dbReference>
<comment type="cofactor">
    <cofactor evidence="1 4">
        <name>pyridoxal 5'-phosphate</name>
        <dbReference type="ChEBI" id="CHEBI:597326"/>
    </cofactor>
</comment>
<sequence length="376" mass="41148">MKFSTKCVHASGGPDSTGAISHPIYMSSTFAHPELGAPGYQYTRESNPTRDRLQDLIAALEDGTDAFAYSSGMAAIDGALHLFQPGDHLILGDDLYGGSIRMFTNIYEQYGIEFTYVGTSDLDAVKAAIKPNTKGIYIETPTNPMMEITDLRELSEIAHNIGALVIVDNTFLSPYFQQPLNLGADIVIHSGTKFIGGHHDVISGFVIVKDEELAAKLRLSFKTIGACLSPMDCWLVIRGVKTLALRMEQHQKNAIALAEWLKTQPKVTKVLFPGLPEHPGYEINKSQTTGFGGMLSFEVDTEETAKKVLEGVELIQFAESLGGTESLLTYPVTQTHPDLKPEDAERKGITRRLLRLSVGIEDTDDLIADLAQAFNK</sequence>
<dbReference type="InterPro" id="IPR054542">
    <property type="entry name" value="Cys_met_metab_PP"/>
</dbReference>
<keyword evidence="5" id="KW-0032">Aminotransferase</keyword>
<dbReference type="Pfam" id="PF01053">
    <property type="entry name" value="Cys_Met_Meta_PP"/>
    <property type="match status" value="1"/>
</dbReference>
<name>A0ABU3Z6D6_9FIRM</name>
<organism evidence="5 6">
    <name type="scientific">Veillonella absiana</name>
    <dbReference type="NCBI Taxonomy" id="3079305"/>
    <lineage>
        <taxon>Bacteria</taxon>
        <taxon>Bacillati</taxon>
        <taxon>Bacillota</taxon>
        <taxon>Negativicutes</taxon>
        <taxon>Veillonellales</taxon>
        <taxon>Veillonellaceae</taxon>
        <taxon>Veillonella</taxon>
    </lineage>
</organism>
<dbReference type="CDD" id="cd00614">
    <property type="entry name" value="CGS_like"/>
    <property type="match status" value="1"/>
</dbReference>
<dbReference type="InterPro" id="IPR015422">
    <property type="entry name" value="PyrdxlP-dep_Trfase_small"/>
</dbReference>
<dbReference type="InterPro" id="IPR000277">
    <property type="entry name" value="Cys/Met-Metab_PyrdxlP-dep_enz"/>
</dbReference>
<dbReference type="PIRSF" id="PIRSF001434">
    <property type="entry name" value="CGS"/>
    <property type="match status" value="1"/>
</dbReference>
<dbReference type="InterPro" id="IPR015421">
    <property type="entry name" value="PyrdxlP-dep_Trfase_major"/>
</dbReference>
<keyword evidence="6" id="KW-1185">Reference proteome</keyword>
<dbReference type="PROSITE" id="PS00868">
    <property type="entry name" value="CYS_MET_METAB_PP"/>
    <property type="match status" value="1"/>
</dbReference>
<comment type="caution">
    <text evidence="5">The sequence shown here is derived from an EMBL/GenBank/DDBJ whole genome shotgun (WGS) entry which is preliminary data.</text>
</comment>
<dbReference type="InterPro" id="IPR015424">
    <property type="entry name" value="PyrdxlP-dep_Trfase"/>
</dbReference>
<dbReference type="SUPFAM" id="SSF53383">
    <property type="entry name" value="PLP-dependent transferases"/>
    <property type="match status" value="1"/>
</dbReference>